<feature type="transmembrane region" description="Helical" evidence="1">
    <location>
        <begin position="202"/>
        <end position="227"/>
    </location>
</feature>
<feature type="transmembrane region" description="Helical" evidence="1">
    <location>
        <begin position="278"/>
        <end position="301"/>
    </location>
</feature>
<feature type="transmembrane region" description="Helical" evidence="1">
    <location>
        <begin position="247"/>
        <end position="271"/>
    </location>
</feature>
<reference evidence="2 3" key="1">
    <citation type="journal article" date="2023" name="Environ Microbiome">
        <title>A coral-associated actinobacterium mitigates coral bleaching under heat stress.</title>
        <authorList>
            <person name="Li J."/>
            <person name="Zou Y."/>
            <person name="Li Q."/>
            <person name="Zhang J."/>
            <person name="Bourne D.G."/>
            <person name="Lyu Y."/>
            <person name="Liu C."/>
            <person name="Zhang S."/>
        </authorList>
    </citation>
    <scope>NUCLEOTIDE SEQUENCE [LARGE SCALE GENOMIC DNA]</scope>
    <source>
        <strain evidence="2 3">SCSIO 13291</strain>
    </source>
</reference>
<proteinExistence type="predicted"/>
<accession>A0ABZ3CAW5</accession>
<dbReference type="Proteomes" id="UP001434337">
    <property type="component" value="Chromosome"/>
</dbReference>
<keyword evidence="1" id="KW-0472">Membrane</keyword>
<evidence type="ECO:0000313" key="3">
    <source>
        <dbReference type="Proteomes" id="UP001434337"/>
    </source>
</evidence>
<sequence length="320" mass="33458">MSALVFALGTGLKDAWRVGARGVLAAVHVAVAALLLGLSAGLAVQSAADLAAAQRLVEARAVSFVVGNPPAQDADVTQLRAAVAGVLAGERGCAVIRSGNGDVLVFGASAASEIASRGGYLDPWWGFTPTPAGSLSPRSPASVAQLDTVAFVDLAARMVLLDPTPDALRSYLQALRQVTDAEPRLVADKIRWDFRSEYQGRVAFLTVFALGMLTTLSTTLSAFSHLLRSNKRGVIVAWALGASPLQVGARWVGFIAAVWSLPALALSFLGLQLVSGGYYAPVVLPWVATVITALTLAGAWWGSRWALADVALESLREQEV</sequence>
<keyword evidence="1" id="KW-1133">Transmembrane helix</keyword>
<protein>
    <recommendedName>
        <fullName evidence="4">ABC transporter permease</fullName>
    </recommendedName>
</protein>
<name>A0ABZ3CAW5_9ACTN</name>
<feature type="transmembrane region" description="Helical" evidence="1">
    <location>
        <begin position="25"/>
        <end position="44"/>
    </location>
</feature>
<dbReference type="RefSeq" id="WP_232549776.1">
    <property type="nucleotide sequence ID" value="NZ_CP115965.1"/>
</dbReference>
<organism evidence="2 3">
    <name type="scientific">Propioniciclava soli</name>
    <dbReference type="NCBI Taxonomy" id="2775081"/>
    <lineage>
        <taxon>Bacteria</taxon>
        <taxon>Bacillati</taxon>
        <taxon>Actinomycetota</taxon>
        <taxon>Actinomycetes</taxon>
        <taxon>Propionibacteriales</taxon>
        <taxon>Propionibacteriaceae</taxon>
        <taxon>Propioniciclava</taxon>
    </lineage>
</organism>
<keyword evidence="3" id="KW-1185">Reference proteome</keyword>
<evidence type="ECO:0008006" key="4">
    <source>
        <dbReference type="Google" id="ProtNLM"/>
    </source>
</evidence>
<evidence type="ECO:0000313" key="2">
    <source>
        <dbReference type="EMBL" id="WZW99688.1"/>
    </source>
</evidence>
<dbReference type="EMBL" id="CP115965">
    <property type="protein sequence ID" value="WZW99688.1"/>
    <property type="molecule type" value="Genomic_DNA"/>
</dbReference>
<gene>
    <name evidence="2" type="ORF">PCC79_05695</name>
</gene>
<keyword evidence="1" id="KW-0812">Transmembrane</keyword>
<evidence type="ECO:0000256" key="1">
    <source>
        <dbReference type="SAM" id="Phobius"/>
    </source>
</evidence>